<organism evidence="8 9">
    <name type="scientific">Lentzea albidocapillata</name>
    <dbReference type="NCBI Taxonomy" id="40571"/>
    <lineage>
        <taxon>Bacteria</taxon>
        <taxon>Bacillati</taxon>
        <taxon>Actinomycetota</taxon>
        <taxon>Actinomycetes</taxon>
        <taxon>Pseudonocardiales</taxon>
        <taxon>Pseudonocardiaceae</taxon>
        <taxon>Lentzea</taxon>
    </lineage>
</organism>
<evidence type="ECO:0000256" key="4">
    <source>
        <dbReference type="ARBA" id="ARBA00023002"/>
    </source>
</evidence>
<proteinExistence type="inferred from homology"/>
<dbReference type="PROSITE" id="PS00086">
    <property type="entry name" value="CYTOCHROME_P450"/>
    <property type="match status" value="1"/>
</dbReference>
<evidence type="ECO:0000313" key="9">
    <source>
        <dbReference type="Proteomes" id="UP000192840"/>
    </source>
</evidence>
<reference evidence="9" key="1">
    <citation type="submission" date="2017-04" db="EMBL/GenBank/DDBJ databases">
        <authorList>
            <person name="Varghese N."/>
            <person name="Submissions S."/>
        </authorList>
    </citation>
    <scope>NUCLEOTIDE SEQUENCE [LARGE SCALE GENOMIC DNA]</scope>
    <source>
        <strain evidence="9">DSM 44073</strain>
    </source>
</reference>
<dbReference type="eggNOG" id="COG2124">
    <property type="taxonomic scope" value="Bacteria"/>
</dbReference>
<dbReference type="GO" id="GO:0020037">
    <property type="term" value="F:heme binding"/>
    <property type="evidence" value="ECO:0007669"/>
    <property type="project" value="InterPro"/>
</dbReference>
<sequence length="362" mass="39827">MPLNSANATMSGMSFFTDPIPYFDEWRERGPALIETPDGQKSWVISRYDDVVQALSHPDLSSAIIPGGMLNHTDPPEHTQLRKPIARAFSTRRMEALRPRIEEIANELLDAWEGAEEVDVIETFAYPLPITVICELLGVPKEDRDEVRKLSAELLAPETMVEAFGRFAAYVERLLATKGPGDDVITELRDEPNLVMNLVLLITAGHETTVQLIGNGLLALLRDPALQRSLADDPIMIPEAVEEFLRLDGPLAMGVGRVATSDVVIGGVTIPRSSQVTVSLGAANRDPSRYSGPDVVQLGRDPHVAFGHGIHYCVGARLARIEGEIAFGTLLRRFPELVLAAEPEWRESFIRGLGSFRVRPKP</sequence>
<evidence type="ECO:0000256" key="1">
    <source>
        <dbReference type="ARBA" id="ARBA00010617"/>
    </source>
</evidence>
<dbReference type="GO" id="GO:0005506">
    <property type="term" value="F:iron ion binding"/>
    <property type="evidence" value="ECO:0007669"/>
    <property type="project" value="InterPro"/>
</dbReference>
<evidence type="ECO:0000256" key="7">
    <source>
        <dbReference type="RuleBase" id="RU000461"/>
    </source>
</evidence>
<evidence type="ECO:0000256" key="6">
    <source>
        <dbReference type="ARBA" id="ARBA00023033"/>
    </source>
</evidence>
<dbReference type="InterPro" id="IPR002397">
    <property type="entry name" value="Cyt_P450_B"/>
</dbReference>
<dbReference type="Gene3D" id="1.10.630.10">
    <property type="entry name" value="Cytochrome P450"/>
    <property type="match status" value="1"/>
</dbReference>
<dbReference type="GO" id="GO:0016705">
    <property type="term" value="F:oxidoreductase activity, acting on paired donors, with incorporation or reduction of molecular oxygen"/>
    <property type="evidence" value="ECO:0007669"/>
    <property type="project" value="InterPro"/>
</dbReference>
<evidence type="ECO:0000256" key="3">
    <source>
        <dbReference type="ARBA" id="ARBA00022723"/>
    </source>
</evidence>
<dbReference type="AlphaFoldDB" id="A0A1W2FCU3"/>
<keyword evidence="4 7" id="KW-0560">Oxidoreductase</keyword>
<dbReference type="PRINTS" id="PR00359">
    <property type="entry name" value="BP450"/>
</dbReference>
<dbReference type="PANTHER" id="PTHR46696">
    <property type="entry name" value="P450, PUTATIVE (EUROFUNG)-RELATED"/>
    <property type="match status" value="1"/>
</dbReference>
<dbReference type="STRING" id="40571.SAMN05660733_05534"/>
<dbReference type="GO" id="GO:0004497">
    <property type="term" value="F:monooxygenase activity"/>
    <property type="evidence" value="ECO:0007669"/>
    <property type="project" value="UniProtKB-KW"/>
</dbReference>
<keyword evidence="3 7" id="KW-0479">Metal-binding</keyword>
<keyword evidence="6 7" id="KW-0503">Monooxygenase</keyword>
<dbReference type="Pfam" id="PF00067">
    <property type="entry name" value="p450"/>
    <property type="match status" value="1"/>
</dbReference>
<dbReference type="InterPro" id="IPR001128">
    <property type="entry name" value="Cyt_P450"/>
</dbReference>
<accession>A0A1W2FCU3</accession>
<dbReference type="InterPro" id="IPR036396">
    <property type="entry name" value="Cyt_P450_sf"/>
</dbReference>
<evidence type="ECO:0000256" key="2">
    <source>
        <dbReference type="ARBA" id="ARBA00022617"/>
    </source>
</evidence>
<keyword evidence="2 7" id="KW-0349">Heme</keyword>
<gene>
    <name evidence="8" type="ORF">SAMN05660733_05534</name>
</gene>
<dbReference type="Proteomes" id="UP000192840">
    <property type="component" value="Unassembled WGS sequence"/>
</dbReference>
<dbReference type="EMBL" id="FWYC01000013">
    <property type="protein sequence ID" value="SMD19428.1"/>
    <property type="molecule type" value="Genomic_DNA"/>
</dbReference>
<evidence type="ECO:0000256" key="5">
    <source>
        <dbReference type="ARBA" id="ARBA00023004"/>
    </source>
</evidence>
<dbReference type="FunFam" id="1.10.630.10:FF:000018">
    <property type="entry name" value="Cytochrome P450 monooxygenase"/>
    <property type="match status" value="1"/>
</dbReference>
<dbReference type="InterPro" id="IPR017972">
    <property type="entry name" value="Cyt_P450_CS"/>
</dbReference>
<dbReference type="CDD" id="cd11029">
    <property type="entry name" value="CYP107-like"/>
    <property type="match status" value="1"/>
</dbReference>
<dbReference type="PANTHER" id="PTHR46696:SF1">
    <property type="entry name" value="CYTOCHROME P450 YJIB-RELATED"/>
    <property type="match status" value="1"/>
</dbReference>
<comment type="similarity">
    <text evidence="1 7">Belongs to the cytochrome P450 family.</text>
</comment>
<dbReference type="SUPFAM" id="SSF48264">
    <property type="entry name" value="Cytochrome P450"/>
    <property type="match status" value="1"/>
</dbReference>
<name>A0A1W2FCU3_9PSEU</name>
<keyword evidence="9" id="KW-1185">Reference proteome</keyword>
<protein>
    <submittedName>
        <fullName evidence="8">Cytochrome P450</fullName>
    </submittedName>
</protein>
<evidence type="ECO:0000313" key="8">
    <source>
        <dbReference type="EMBL" id="SMD19428.1"/>
    </source>
</evidence>
<keyword evidence="5 7" id="KW-0408">Iron</keyword>